<evidence type="ECO:0000313" key="4">
    <source>
        <dbReference type="Proteomes" id="UP001180531"/>
    </source>
</evidence>
<dbReference type="SUPFAM" id="SSF53335">
    <property type="entry name" value="S-adenosyl-L-methionine-dependent methyltransferases"/>
    <property type="match status" value="1"/>
</dbReference>
<reference evidence="3" key="1">
    <citation type="submission" date="2024-05" db="EMBL/GenBank/DDBJ databases">
        <title>30 novel species of actinomycetes from the DSMZ collection.</title>
        <authorList>
            <person name="Nouioui I."/>
        </authorList>
    </citation>
    <scope>NUCLEOTIDE SEQUENCE</scope>
    <source>
        <strain evidence="3">DSM 40473</strain>
    </source>
</reference>
<sequence length="212" mass="23830">MPIGIAAALALIHPKDPEGPDLAQQILAQDDAQLIQIYRQIWARHWKQRPDLIDPARILHEWINDDEHDKHRLYVTRFRAATDVLSPVMALTRSSGAQAGLGEFHIPWGVAETMGNILMAECSLAAKGNVTPGEHVHDPACGSGGLLRAAAQSMRETRHRPGLDALVGRRHRRDRRCLHGRQRNHLEPRPQRDHRPSDILTHPFSGRRQSCS</sequence>
<feature type="compositionally biased region" description="Basic residues" evidence="1">
    <location>
        <begin position="170"/>
        <end position="183"/>
    </location>
</feature>
<evidence type="ECO:0000313" key="3">
    <source>
        <dbReference type="EMBL" id="MDT0447801.1"/>
    </source>
</evidence>
<organism evidence="3 4">
    <name type="scientific">Streptomyces hesseae</name>
    <dbReference type="NCBI Taxonomy" id="3075519"/>
    <lineage>
        <taxon>Bacteria</taxon>
        <taxon>Bacillati</taxon>
        <taxon>Actinomycetota</taxon>
        <taxon>Actinomycetes</taxon>
        <taxon>Kitasatosporales</taxon>
        <taxon>Streptomycetaceae</taxon>
        <taxon>Streptomyces</taxon>
    </lineage>
</organism>
<name>A0ABU2SFP5_9ACTN</name>
<keyword evidence="3" id="KW-0808">Transferase</keyword>
<gene>
    <name evidence="3" type="ORF">RM609_01605</name>
</gene>
<proteinExistence type="predicted"/>
<dbReference type="Proteomes" id="UP001180531">
    <property type="component" value="Unassembled WGS sequence"/>
</dbReference>
<dbReference type="InterPro" id="IPR029063">
    <property type="entry name" value="SAM-dependent_MTases_sf"/>
</dbReference>
<feature type="domain" description="DNA methylase adenine-specific" evidence="2">
    <location>
        <begin position="100"/>
        <end position="163"/>
    </location>
</feature>
<feature type="compositionally biased region" description="Basic and acidic residues" evidence="1">
    <location>
        <begin position="184"/>
        <end position="197"/>
    </location>
</feature>
<evidence type="ECO:0000256" key="1">
    <source>
        <dbReference type="SAM" id="MobiDB-lite"/>
    </source>
</evidence>
<dbReference type="RefSeq" id="WP_311607227.1">
    <property type="nucleotide sequence ID" value="NZ_JAVRFI010000001.1"/>
</dbReference>
<dbReference type="EMBL" id="JAVRFI010000001">
    <property type="protein sequence ID" value="MDT0447801.1"/>
    <property type="molecule type" value="Genomic_DNA"/>
</dbReference>
<dbReference type="Gene3D" id="3.40.50.150">
    <property type="entry name" value="Vaccinia Virus protein VP39"/>
    <property type="match status" value="1"/>
</dbReference>
<feature type="region of interest" description="Disordered" evidence="1">
    <location>
        <begin position="170"/>
        <end position="212"/>
    </location>
</feature>
<keyword evidence="4" id="KW-1185">Reference proteome</keyword>
<protein>
    <submittedName>
        <fullName evidence="3">N-6 DNA methylase</fullName>
    </submittedName>
</protein>
<dbReference type="GO" id="GO:0032259">
    <property type="term" value="P:methylation"/>
    <property type="evidence" value="ECO:0007669"/>
    <property type="project" value="UniProtKB-KW"/>
</dbReference>
<comment type="caution">
    <text evidence="3">The sequence shown here is derived from an EMBL/GenBank/DDBJ whole genome shotgun (WGS) entry which is preliminary data.</text>
</comment>
<evidence type="ECO:0000259" key="2">
    <source>
        <dbReference type="Pfam" id="PF02384"/>
    </source>
</evidence>
<accession>A0ABU2SFP5</accession>
<keyword evidence="3" id="KW-0489">Methyltransferase</keyword>
<dbReference type="Pfam" id="PF02384">
    <property type="entry name" value="N6_Mtase"/>
    <property type="match status" value="1"/>
</dbReference>
<dbReference type="InterPro" id="IPR003356">
    <property type="entry name" value="DNA_methylase_A-5"/>
</dbReference>
<dbReference type="GO" id="GO:0008168">
    <property type="term" value="F:methyltransferase activity"/>
    <property type="evidence" value="ECO:0007669"/>
    <property type="project" value="UniProtKB-KW"/>
</dbReference>